<sequence>MPIQSETELYEPIKQFMEKMGYTVRSEVKHCDVVAIRGDEPMVIIELKKTFNLPLIIQGMDRLQNTDYVYLATEQKLKGPAPYNLHWNDIQRLCKMLGLGLITVKFYKTKKPFVEVLCEPVAYVPRKSAKRASAIMNEFRERSGDYNVGGSSKRKLVTVYREKSLQCATYMKLHGPLTTKQLRELTGNSKVTGLLQKNYYLWFQRVKRGSYGLTAQGEADLLAFAHVAFKPSNAL</sequence>
<dbReference type="Proteomes" id="UP000426246">
    <property type="component" value="Chromosome"/>
</dbReference>
<dbReference type="KEGG" id="ppsc:EHS13_10375"/>
<proteinExistence type="predicted"/>
<dbReference type="RefSeq" id="WP_155700282.1">
    <property type="nucleotide sequence ID" value="NZ_CP034235.1"/>
</dbReference>
<reference evidence="2" key="1">
    <citation type="submission" date="2018-11" db="EMBL/GenBank/DDBJ databases">
        <title>Complete genome sequence of Paenibacillus sp. ML311-T8.</title>
        <authorList>
            <person name="Nam Y.-D."/>
            <person name="Kang J."/>
            <person name="Chung W.-H."/>
            <person name="Park Y.S."/>
        </authorList>
    </citation>
    <scope>NUCLEOTIDE SEQUENCE [LARGE SCALE GENOMIC DNA]</scope>
    <source>
        <strain evidence="2">ML311-T8</strain>
    </source>
</reference>
<evidence type="ECO:0000313" key="1">
    <source>
        <dbReference type="EMBL" id="QGQ95265.1"/>
    </source>
</evidence>
<dbReference type="InterPro" id="IPR018679">
    <property type="entry name" value="DUF2161"/>
</dbReference>
<accession>A0A6B8RI36</accession>
<dbReference type="EMBL" id="CP034235">
    <property type="protein sequence ID" value="QGQ95265.1"/>
    <property type="molecule type" value="Genomic_DNA"/>
</dbReference>
<dbReference type="OrthoDB" id="9795163at2"/>
<organism evidence="1 2">
    <name type="scientific">Paenibacillus psychroresistens</name>
    <dbReference type="NCBI Taxonomy" id="1778678"/>
    <lineage>
        <taxon>Bacteria</taxon>
        <taxon>Bacillati</taxon>
        <taxon>Bacillota</taxon>
        <taxon>Bacilli</taxon>
        <taxon>Bacillales</taxon>
        <taxon>Paenibacillaceae</taxon>
        <taxon>Paenibacillus</taxon>
    </lineage>
</organism>
<dbReference type="Pfam" id="PF09929">
    <property type="entry name" value="DUF2161"/>
    <property type="match status" value="1"/>
</dbReference>
<name>A0A6B8RI36_9BACL</name>
<evidence type="ECO:0000313" key="2">
    <source>
        <dbReference type="Proteomes" id="UP000426246"/>
    </source>
</evidence>
<keyword evidence="2" id="KW-1185">Reference proteome</keyword>
<gene>
    <name evidence="1" type="ORF">EHS13_10375</name>
</gene>
<protein>
    <submittedName>
        <fullName evidence="1">Uncharacterized protein</fullName>
    </submittedName>
</protein>
<dbReference type="AlphaFoldDB" id="A0A6B8RI36"/>